<name>A2DQV8_TRIV3</name>
<keyword evidence="2" id="KW-1185">Reference proteome</keyword>
<reference evidence="1" key="1">
    <citation type="submission" date="2006-10" db="EMBL/GenBank/DDBJ databases">
        <authorList>
            <person name="Amadeo P."/>
            <person name="Zhao Q."/>
            <person name="Wortman J."/>
            <person name="Fraser-Liggett C."/>
            <person name="Carlton J."/>
        </authorList>
    </citation>
    <scope>NUCLEOTIDE SEQUENCE</scope>
    <source>
        <strain evidence="1">G3</strain>
    </source>
</reference>
<dbReference type="RefSeq" id="XP_001329448.1">
    <property type="nucleotide sequence ID" value="XM_001329413.1"/>
</dbReference>
<accession>A2DQV8</accession>
<sequence length="103" mass="11952">MEELGKLLQELEQMETRESVFDPLVENPLEIDKKEVPAEECKEFVFRDLDKQPKAGDMYDVFLNLSNTIFYSVFLEDGYKKTDFLVDADITDTNLHASEVIVQ</sequence>
<dbReference type="VEuPathDB" id="TrichDB:TVAGG3_0936810"/>
<dbReference type="AlphaFoldDB" id="A2DQV8"/>
<dbReference type="InParanoid" id="A2DQV8"/>
<evidence type="ECO:0000313" key="2">
    <source>
        <dbReference type="Proteomes" id="UP000001542"/>
    </source>
</evidence>
<protein>
    <submittedName>
        <fullName evidence="1">Uncharacterized protein</fullName>
    </submittedName>
</protein>
<dbReference type="KEGG" id="tva:4775242"/>
<proteinExistence type="predicted"/>
<organism evidence="1 2">
    <name type="scientific">Trichomonas vaginalis (strain ATCC PRA-98 / G3)</name>
    <dbReference type="NCBI Taxonomy" id="412133"/>
    <lineage>
        <taxon>Eukaryota</taxon>
        <taxon>Metamonada</taxon>
        <taxon>Parabasalia</taxon>
        <taxon>Trichomonadida</taxon>
        <taxon>Trichomonadidae</taxon>
        <taxon>Trichomonas</taxon>
    </lineage>
</organism>
<evidence type="ECO:0000313" key="1">
    <source>
        <dbReference type="EMBL" id="EAY17225.1"/>
    </source>
</evidence>
<gene>
    <name evidence="1" type="ORF">TVAG_291780</name>
</gene>
<dbReference type="EMBL" id="DS113233">
    <property type="protein sequence ID" value="EAY17225.1"/>
    <property type="molecule type" value="Genomic_DNA"/>
</dbReference>
<reference evidence="1" key="2">
    <citation type="journal article" date="2007" name="Science">
        <title>Draft genome sequence of the sexually transmitted pathogen Trichomonas vaginalis.</title>
        <authorList>
            <person name="Carlton J.M."/>
            <person name="Hirt R.P."/>
            <person name="Silva J.C."/>
            <person name="Delcher A.L."/>
            <person name="Schatz M."/>
            <person name="Zhao Q."/>
            <person name="Wortman J.R."/>
            <person name="Bidwell S.L."/>
            <person name="Alsmark U.C.M."/>
            <person name="Besteiro S."/>
            <person name="Sicheritz-Ponten T."/>
            <person name="Noel C.J."/>
            <person name="Dacks J.B."/>
            <person name="Foster P.G."/>
            <person name="Simillion C."/>
            <person name="Van de Peer Y."/>
            <person name="Miranda-Saavedra D."/>
            <person name="Barton G.J."/>
            <person name="Westrop G.D."/>
            <person name="Mueller S."/>
            <person name="Dessi D."/>
            <person name="Fiori P.L."/>
            <person name="Ren Q."/>
            <person name="Paulsen I."/>
            <person name="Zhang H."/>
            <person name="Bastida-Corcuera F.D."/>
            <person name="Simoes-Barbosa A."/>
            <person name="Brown M.T."/>
            <person name="Hayes R.D."/>
            <person name="Mukherjee M."/>
            <person name="Okumura C.Y."/>
            <person name="Schneider R."/>
            <person name="Smith A.J."/>
            <person name="Vanacova S."/>
            <person name="Villalvazo M."/>
            <person name="Haas B.J."/>
            <person name="Pertea M."/>
            <person name="Feldblyum T.V."/>
            <person name="Utterback T.R."/>
            <person name="Shu C.L."/>
            <person name="Osoegawa K."/>
            <person name="de Jong P.J."/>
            <person name="Hrdy I."/>
            <person name="Horvathova L."/>
            <person name="Zubacova Z."/>
            <person name="Dolezal P."/>
            <person name="Malik S.B."/>
            <person name="Logsdon J.M. Jr."/>
            <person name="Henze K."/>
            <person name="Gupta A."/>
            <person name="Wang C.C."/>
            <person name="Dunne R.L."/>
            <person name="Upcroft J.A."/>
            <person name="Upcroft P."/>
            <person name="White O."/>
            <person name="Salzberg S.L."/>
            <person name="Tang P."/>
            <person name="Chiu C.-H."/>
            <person name="Lee Y.-S."/>
            <person name="Embley T.M."/>
            <person name="Coombs G.H."/>
            <person name="Mottram J.C."/>
            <person name="Tachezy J."/>
            <person name="Fraser-Liggett C.M."/>
            <person name="Johnson P.J."/>
        </authorList>
    </citation>
    <scope>NUCLEOTIDE SEQUENCE [LARGE SCALE GENOMIC DNA]</scope>
    <source>
        <strain evidence="1">G3</strain>
    </source>
</reference>
<dbReference type="Proteomes" id="UP000001542">
    <property type="component" value="Unassembled WGS sequence"/>
</dbReference>
<dbReference type="SMR" id="A2DQV8"/>
<dbReference type="VEuPathDB" id="TrichDB:TVAG_291780"/>